<comment type="subcellular location">
    <subcellularLocation>
        <location evidence="10">Cell membrane</location>
        <topology evidence="10">Multi-pass membrane protein</topology>
    </subcellularLocation>
</comment>
<keyword evidence="7 10" id="KW-0249">Electron transport</keyword>
<evidence type="ECO:0000256" key="3">
    <source>
        <dbReference type="ARBA" id="ARBA00022630"/>
    </source>
</evidence>
<evidence type="ECO:0000256" key="5">
    <source>
        <dbReference type="ARBA" id="ARBA00022692"/>
    </source>
</evidence>
<proteinExistence type="inferred from homology"/>
<dbReference type="EMBL" id="JARQAZ010000007">
    <property type="protein sequence ID" value="MDT2771219.1"/>
    <property type="molecule type" value="Genomic_DNA"/>
</dbReference>
<feature type="transmembrane region" description="Helical" evidence="10">
    <location>
        <begin position="85"/>
        <end position="106"/>
    </location>
</feature>
<comment type="caution">
    <text evidence="11">The sequence shown here is derived from an EMBL/GenBank/DDBJ whole genome shotgun (WGS) entry which is preliminary data.</text>
</comment>
<evidence type="ECO:0000256" key="4">
    <source>
        <dbReference type="ARBA" id="ARBA00022643"/>
    </source>
</evidence>
<keyword evidence="6 10" id="KW-1278">Translocase</keyword>
<comment type="cofactor">
    <cofactor evidence="10">
        <name>FMN</name>
        <dbReference type="ChEBI" id="CHEBI:58210"/>
    </cofactor>
</comment>
<evidence type="ECO:0000256" key="6">
    <source>
        <dbReference type="ARBA" id="ARBA00022967"/>
    </source>
</evidence>
<evidence type="ECO:0000313" key="13">
    <source>
        <dbReference type="Proteomes" id="UP001180842"/>
    </source>
</evidence>
<feature type="transmembrane region" description="Helical" evidence="10">
    <location>
        <begin position="32"/>
        <end position="50"/>
    </location>
</feature>
<feature type="transmembrane region" description="Helical" evidence="10">
    <location>
        <begin position="299"/>
        <end position="319"/>
    </location>
</feature>
<dbReference type="PANTHER" id="PTHR30578">
    <property type="entry name" value="ELECTRON TRANSPORT COMPLEX PROTEIN RNFD"/>
    <property type="match status" value="1"/>
</dbReference>
<feature type="transmembrane region" description="Helical" evidence="10">
    <location>
        <begin position="276"/>
        <end position="293"/>
    </location>
</feature>
<dbReference type="Proteomes" id="UP001180842">
    <property type="component" value="Unassembled WGS sequence"/>
</dbReference>
<dbReference type="RefSeq" id="WP_067624848.1">
    <property type="nucleotide sequence ID" value="NZ_BAAAXL010000012.1"/>
</dbReference>
<dbReference type="PANTHER" id="PTHR30578:SF0">
    <property type="entry name" value="ION-TRANSLOCATING OXIDOREDUCTASE COMPLEX SUBUNIT D"/>
    <property type="match status" value="1"/>
</dbReference>
<evidence type="ECO:0000313" key="11">
    <source>
        <dbReference type="EMBL" id="MDT2737399.1"/>
    </source>
</evidence>
<dbReference type="EMBL" id="JARQAI010000013">
    <property type="protein sequence ID" value="MDT2737399.1"/>
    <property type="molecule type" value="Genomic_DNA"/>
</dbReference>
<evidence type="ECO:0000256" key="8">
    <source>
        <dbReference type="ARBA" id="ARBA00022989"/>
    </source>
</evidence>
<keyword evidence="2 10" id="KW-0597">Phosphoprotein</keyword>
<keyword evidence="10" id="KW-1003">Cell membrane</keyword>
<comment type="similarity">
    <text evidence="10">Belongs to the NqrB/RnfD family.</text>
</comment>
<evidence type="ECO:0000313" key="12">
    <source>
        <dbReference type="EMBL" id="MDT2771219.1"/>
    </source>
</evidence>
<evidence type="ECO:0000256" key="1">
    <source>
        <dbReference type="ARBA" id="ARBA00022448"/>
    </source>
</evidence>
<protein>
    <recommendedName>
        <fullName evidence="10">Ion-translocating oxidoreductase complex subunit D</fullName>
        <ecNumber evidence="10">7.-.-.-</ecNumber>
    </recommendedName>
    <alternativeName>
        <fullName evidence="10">Rnf electron transport complex subunit D</fullName>
    </alternativeName>
</protein>
<comment type="subunit">
    <text evidence="10">The complex is composed of six subunits: RnfA, RnfB, RnfC, RnfD, RnfE and RnfG.</text>
</comment>
<evidence type="ECO:0000256" key="7">
    <source>
        <dbReference type="ARBA" id="ARBA00022982"/>
    </source>
</evidence>
<evidence type="ECO:0000313" key="14">
    <source>
        <dbReference type="Proteomes" id="UP001269061"/>
    </source>
</evidence>
<name>A0AAE4I3V0_9ENTE</name>
<dbReference type="GO" id="GO:0005886">
    <property type="term" value="C:plasma membrane"/>
    <property type="evidence" value="ECO:0007669"/>
    <property type="project" value="UniProtKB-SubCell"/>
</dbReference>
<dbReference type="NCBIfam" id="TIGR01946">
    <property type="entry name" value="rnfD"/>
    <property type="match status" value="1"/>
</dbReference>
<keyword evidence="1 10" id="KW-0813">Transport</keyword>
<keyword evidence="4 10" id="KW-0288">FMN</keyword>
<dbReference type="AlphaFoldDB" id="A0AAE4I3V0"/>
<dbReference type="GO" id="GO:0055085">
    <property type="term" value="P:transmembrane transport"/>
    <property type="evidence" value="ECO:0007669"/>
    <property type="project" value="InterPro"/>
</dbReference>
<reference evidence="11 14" key="1">
    <citation type="submission" date="2023-03" db="EMBL/GenBank/DDBJ databases">
        <authorList>
            <person name="Shen W."/>
            <person name="Cai J."/>
        </authorList>
    </citation>
    <scope>NUCLEOTIDE SEQUENCE</scope>
    <source>
        <strain evidence="11">P69-2</strain>
        <strain evidence="12 14">Y59</strain>
    </source>
</reference>
<dbReference type="InterPro" id="IPR011303">
    <property type="entry name" value="RnfD_bac"/>
</dbReference>
<evidence type="ECO:0000256" key="9">
    <source>
        <dbReference type="ARBA" id="ARBA00023136"/>
    </source>
</evidence>
<keyword evidence="3 10" id="KW-0285">Flavoprotein</keyword>
<dbReference type="Pfam" id="PF03116">
    <property type="entry name" value="NQR2_RnfD_RnfE"/>
    <property type="match status" value="1"/>
</dbReference>
<keyword evidence="14" id="KW-1185">Reference proteome</keyword>
<feature type="transmembrane region" description="Helical" evidence="10">
    <location>
        <begin position="56"/>
        <end position="73"/>
    </location>
</feature>
<keyword evidence="8 10" id="KW-1133">Transmembrane helix</keyword>
<evidence type="ECO:0000256" key="2">
    <source>
        <dbReference type="ARBA" id="ARBA00022553"/>
    </source>
</evidence>
<dbReference type="GO" id="GO:0022900">
    <property type="term" value="P:electron transport chain"/>
    <property type="evidence" value="ECO:0007669"/>
    <property type="project" value="UniProtKB-UniRule"/>
</dbReference>
<accession>A0AAE4I3V0</accession>
<dbReference type="Proteomes" id="UP001269061">
    <property type="component" value="Unassembled WGS sequence"/>
</dbReference>
<gene>
    <name evidence="10" type="primary">rnfD</name>
    <name evidence="11" type="ORF">P7H00_09690</name>
    <name evidence="12" type="ORF">P7H46_10245</name>
</gene>
<dbReference type="EC" id="7.-.-.-" evidence="10"/>
<evidence type="ECO:0000256" key="10">
    <source>
        <dbReference type="HAMAP-Rule" id="MF_00462"/>
    </source>
</evidence>
<feature type="transmembrane region" description="Helical" evidence="10">
    <location>
        <begin position="245"/>
        <end position="264"/>
    </location>
</feature>
<dbReference type="InterPro" id="IPR004338">
    <property type="entry name" value="NqrB/RnfD"/>
</dbReference>
<dbReference type="HAMAP" id="MF_00462">
    <property type="entry name" value="RsxD_RnfD"/>
    <property type="match status" value="1"/>
</dbReference>
<comment type="function">
    <text evidence="10">Part of a membrane-bound complex that couples electron transfer with translocation of ions across the membrane.</text>
</comment>
<keyword evidence="5 10" id="KW-0812">Transmembrane</keyword>
<feature type="modified residue" description="FMN phosphoryl threonine" evidence="10">
    <location>
        <position position="170"/>
    </location>
</feature>
<organism evidence="11 13">
    <name type="scientific">Enterococcus pseudoavium</name>
    <dbReference type="NCBI Taxonomy" id="44007"/>
    <lineage>
        <taxon>Bacteria</taxon>
        <taxon>Bacillati</taxon>
        <taxon>Bacillota</taxon>
        <taxon>Bacilli</taxon>
        <taxon>Lactobacillales</taxon>
        <taxon>Enterococcaceae</taxon>
        <taxon>Enterococcus</taxon>
    </lineage>
</organism>
<sequence length="327" mass="35458">MTKSSFEQIRSNRYPMIEASPHLLSSVQTDRIMQLVLWALFPSGLASIFFFGLHSLLLYIIAVGSCLLAEFLWFKFRRQSRPKDYSAAVTGVLLAMSLPASVPLWFPALGGVIGIIVAKELFGGIGRNLLNPALTGRAVLRLVFAKEMAVNVLPKPFFSTDGLAVVTSATPLMEVKAGGSLNSNQLLDSLTGLIAGKNGETTAILLLFGGLFLLYKGVITWEIPFCMIASIIVAALFIGKGELTFVFAHVFSGATMLGAFFMATDYSTSPTTSKGRIIYGICCGGFLMVWRTYSSMSEGLTFILLIMNCLVPLIDHLIIPKAYGVKK</sequence>
<keyword evidence="9 10" id="KW-0472">Membrane</keyword>
<feature type="transmembrane region" description="Helical" evidence="10">
    <location>
        <begin position="221"/>
        <end position="239"/>
    </location>
</feature>